<keyword evidence="1" id="KW-0732">Signal</keyword>
<keyword evidence="3" id="KW-1185">Reference proteome</keyword>
<evidence type="ECO:0000313" key="3">
    <source>
        <dbReference type="Proteomes" id="UP000194474"/>
    </source>
</evidence>
<feature type="signal peptide" evidence="1">
    <location>
        <begin position="1"/>
        <end position="22"/>
    </location>
</feature>
<proteinExistence type="predicted"/>
<evidence type="ECO:0000256" key="1">
    <source>
        <dbReference type="SAM" id="SignalP"/>
    </source>
</evidence>
<evidence type="ECO:0008006" key="4">
    <source>
        <dbReference type="Google" id="ProtNLM"/>
    </source>
</evidence>
<protein>
    <recommendedName>
        <fullName evidence="4">DUF1236 domain-containing protein</fullName>
    </recommendedName>
</protein>
<dbReference type="EMBL" id="FXWK01000002">
    <property type="protein sequence ID" value="SMQ85665.1"/>
    <property type="molecule type" value="Genomic_DNA"/>
</dbReference>
<reference evidence="3" key="1">
    <citation type="submission" date="2017-04" db="EMBL/GenBank/DDBJ databases">
        <authorList>
            <person name="Varghese N."/>
            <person name="Submissions S."/>
        </authorList>
    </citation>
    <scope>NUCLEOTIDE SEQUENCE [LARGE SCALE GENOMIC DNA]</scope>
</reference>
<name>A0A1Y6G697_9HYPH</name>
<organism evidence="2 3">
    <name type="scientific">Devosia lucknowensis</name>
    <dbReference type="NCBI Taxonomy" id="1096929"/>
    <lineage>
        <taxon>Bacteria</taxon>
        <taxon>Pseudomonadati</taxon>
        <taxon>Pseudomonadota</taxon>
        <taxon>Alphaproteobacteria</taxon>
        <taxon>Hyphomicrobiales</taxon>
        <taxon>Devosiaceae</taxon>
        <taxon>Devosia</taxon>
    </lineage>
</organism>
<dbReference type="AlphaFoldDB" id="A0A1Y6G697"/>
<feature type="chain" id="PRO_5012509241" description="DUF1236 domain-containing protein" evidence="1">
    <location>
        <begin position="23"/>
        <end position="210"/>
    </location>
</feature>
<sequence length="210" mass="20980">MKKTLLASVAMISLTLGVPAMAQDAGVVNPDAGAAIGLTGGAAGGATIGFLAGGPIGAIIGGFAGAVIGAEAGIATSTVEYAGAHPVDPVVIQGNVNAGTVVPAGVTVYPVEGDPAYGYLYANGRVWIVDLASNTLVYSPGYVVSQSAADFAVANPIDPINAQGDVVVGYVLPDGTTVTPVPEDPYYGYVYIDGRPALVENSTRTVVWVQ</sequence>
<dbReference type="InterPro" id="IPR009642">
    <property type="entry name" value="DUF1236"/>
</dbReference>
<gene>
    <name evidence="2" type="ORF">SAMN06295905_2953</name>
</gene>
<accession>A0A1Y6G697</accession>
<evidence type="ECO:0000313" key="2">
    <source>
        <dbReference type="EMBL" id="SMQ85665.1"/>
    </source>
</evidence>
<dbReference type="OrthoDB" id="102964at2"/>
<dbReference type="Proteomes" id="UP000194474">
    <property type="component" value="Unassembled WGS sequence"/>
</dbReference>
<dbReference type="Pfam" id="PF06823">
    <property type="entry name" value="DUF1236"/>
    <property type="match status" value="2"/>
</dbReference>
<dbReference type="RefSeq" id="WP_086471312.1">
    <property type="nucleotide sequence ID" value="NZ_FXWK01000002.1"/>
</dbReference>